<dbReference type="RefSeq" id="WP_167368344.1">
    <property type="nucleotide sequence ID" value="NZ_FTMA01000001.1"/>
</dbReference>
<keyword evidence="3" id="KW-1185">Reference proteome</keyword>
<reference evidence="3" key="1">
    <citation type="submission" date="2017-01" db="EMBL/GenBank/DDBJ databases">
        <authorList>
            <person name="Varghese N."/>
            <person name="Submissions S."/>
        </authorList>
    </citation>
    <scope>NUCLEOTIDE SEQUENCE [LARGE SCALE GENOMIC DNA]</scope>
    <source>
        <strain evidence="3">DSM 15366</strain>
    </source>
</reference>
<gene>
    <name evidence="2" type="ORF">SAMN05421797_101553</name>
</gene>
<keyword evidence="1" id="KW-0472">Membrane</keyword>
<dbReference type="Proteomes" id="UP000186953">
    <property type="component" value="Unassembled WGS sequence"/>
</dbReference>
<dbReference type="AlphaFoldDB" id="A0A1N6PQK2"/>
<organism evidence="2 3">
    <name type="scientific">Maribacter ulvicola</name>
    <dbReference type="NCBI Taxonomy" id="228959"/>
    <lineage>
        <taxon>Bacteria</taxon>
        <taxon>Pseudomonadati</taxon>
        <taxon>Bacteroidota</taxon>
        <taxon>Flavobacteriia</taxon>
        <taxon>Flavobacteriales</taxon>
        <taxon>Flavobacteriaceae</taxon>
        <taxon>Maribacter</taxon>
    </lineage>
</organism>
<name>A0A1N6PQK2_9FLAO</name>
<keyword evidence="1" id="KW-1133">Transmembrane helix</keyword>
<keyword evidence="1" id="KW-0812">Transmembrane</keyword>
<accession>A0A1N6PQK2</accession>
<feature type="transmembrane region" description="Helical" evidence="1">
    <location>
        <begin position="27"/>
        <end position="50"/>
    </location>
</feature>
<proteinExistence type="predicted"/>
<dbReference type="STRING" id="228959.SAMN05421797_101553"/>
<evidence type="ECO:0000313" key="2">
    <source>
        <dbReference type="EMBL" id="SIQ06613.1"/>
    </source>
</evidence>
<dbReference type="EMBL" id="FTMA01000001">
    <property type="protein sequence ID" value="SIQ06613.1"/>
    <property type="molecule type" value="Genomic_DNA"/>
</dbReference>
<sequence>MRLLVFIQEVSGIEEKIQKAPDSAYEIGVVIGTYLPFVVMVFIAYIFYYYSKKRKNR</sequence>
<evidence type="ECO:0000313" key="3">
    <source>
        <dbReference type="Proteomes" id="UP000186953"/>
    </source>
</evidence>
<evidence type="ECO:0000256" key="1">
    <source>
        <dbReference type="SAM" id="Phobius"/>
    </source>
</evidence>
<protein>
    <submittedName>
        <fullName evidence="2">Uncharacterized protein</fullName>
    </submittedName>
</protein>